<proteinExistence type="predicted"/>
<organism evidence="1 2">
    <name type="scientific">Rhabditophanes sp. KR3021</name>
    <dbReference type="NCBI Taxonomy" id="114890"/>
    <lineage>
        <taxon>Eukaryota</taxon>
        <taxon>Metazoa</taxon>
        <taxon>Ecdysozoa</taxon>
        <taxon>Nematoda</taxon>
        <taxon>Chromadorea</taxon>
        <taxon>Rhabditida</taxon>
        <taxon>Tylenchina</taxon>
        <taxon>Panagrolaimomorpha</taxon>
        <taxon>Strongyloidoidea</taxon>
        <taxon>Alloionematidae</taxon>
        <taxon>Rhabditophanes</taxon>
    </lineage>
</organism>
<evidence type="ECO:0000313" key="2">
    <source>
        <dbReference type="WBParaSite" id="RSKR_0000155800.1"/>
    </source>
</evidence>
<protein>
    <submittedName>
        <fullName evidence="2">Uncharacterized protein</fullName>
    </submittedName>
</protein>
<name>A0AC35TJV3_9BILA</name>
<dbReference type="WBParaSite" id="RSKR_0000155800.1">
    <property type="protein sequence ID" value="RSKR_0000155800.1"/>
    <property type="gene ID" value="RSKR_0000155800"/>
</dbReference>
<dbReference type="Proteomes" id="UP000095286">
    <property type="component" value="Unplaced"/>
</dbReference>
<evidence type="ECO:0000313" key="1">
    <source>
        <dbReference type="Proteomes" id="UP000095286"/>
    </source>
</evidence>
<accession>A0AC35TJV3</accession>
<reference evidence="2" key="1">
    <citation type="submission" date="2016-11" db="UniProtKB">
        <authorList>
            <consortium name="WormBaseParasite"/>
        </authorList>
    </citation>
    <scope>IDENTIFICATION</scope>
    <source>
        <strain evidence="2">KR3021</strain>
    </source>
</reference>
<sequence>MSTQPKMKASILAQHMTGPVKKSETMFTEILGKERDGMVCTLQEESDKINYYGSSNNQNGKAPRSKQHFESSKLKGKSVNCQWINLCGRKGIKIVLHEYNIVGREADIEFLFISDEFKRPTVFLRTLQMEQFHYPVTD</sequence>